<dbReference type="Ensembl" id="ENSCINT00000025157.2">
    <property type="protein sequence ID" value="ENSCINP00000024911.2"/>
    <property type="gene ID" value="ENSCING00000013600.2"/>
</dbReference>
<evidence type="ECO:0000256" key="1">
    <source>
        <dbReference type="ARBA" id="ARBA00004613"/>
    </source>
</evidence>
<dbReference type="EMBL" id="EAAA01001930">
    <property type="status" value="NOT_ANNOTATED_CDS"/>
    <property type="molecule type" value="Genomic_DNA"/>
</dbReference>
<feature type="signal peptide" evidence="10">
    <location>
        <begin position="1"/>
        <end position="20"/>
    </location>
</feature>
<sequence>MHRILLAGLCLFVALHFVYAQWDSVGVETKLTVDPVKLKAVKSDKQAHSRLNGFLTENFKNRESANEYGQFHISNREVYIKEQETEFQKLLRVNQISNIEAATFAGIDDDQPSVIRALLEKPKSAAKGCNLPGQNGNVVRSLRNKGRILYQDGMNLLLQLRYHFGVLPDFEKITSAIIYAALPGGNDQKSKWWEAHSGLEYTFRVYAISQHNWNELNLKLRSALAPNDRFSSNEFSDEIAHILGEEISNRTVTFNSEHATTDSTHPLDVLPILSQWRRDSVRHGTASACRYILMVTKKYQSEWSINSSENWAVSKWESFGSGQPRLLLVSIDSTQCTRAISETDDNRNDSKSVAGKGSATSEVKKHSSRDTEQAASTRKRKTRMATRSTICQRHSMWVDFEEMGWSDWVIAPRAFQSYRCAGECPFPLSGKLNGTNHAMLMTMMNSVDPSNTPMPCCVPTRLSSVSMLYLDKKDNVVLRLYEDMVVEACGCR</sequence>
<accession>F6V1Z8</accession>
<evidence type="ECO:0000259" key="11">
    <source>
        <dbReference type="PROSITE" id="PS51362"/>
    </source>
</evidence>
<dbReference type="PANTHER" id="PTHR11848:SF302">
    <property type="entry name" value="TGF-BETA FAMILY PROFILE DOMAIN-CONTAINING PROTEIN"/>
    <property type="match status" value="1"/>
</dbReference>
<keyword evidence="5 8" id="KW-0339">Growth factor</keyword>
<keyword evidence="3" id="KW-0964">Secreted</keyword>
<dbReference type="STRING" id="7719.ENSCINP00000024911"/>
<keyword evidence="4 10" id="KW-0732">Signal</keyword>
<dbReference type="AlphaFoldDB" id="F6V1Z8"/>
<feature type="region of interest" description="Disordered" evidence="9">
    <location>
        <begin position="340"/>
        <end position="385"/>
    </location>
</feature>
<reference evidence="12" key="2">
    <citation type="journal article" date="2008" name="Genome Biol.">
        <title>Improved genome assembly and evidence-based global gene model set for the chordate Ciona intestinalis: new insight into intron and operon populations.</title>
        <authorList>
            <person name="Satou Y."/>
            <person name="Mineta K."/>
            <person name="Ogasawara M."/>
            <person name="Sasakura Y."/>
            <person name="Shoguchi E."/>
            <person name="Ueno K."/>
            <person name="Yamada L."/>
            <person name="Matsumoto J."/>
            <person name="Wasserscheid J."/>
            <person name="Dewar K."/>
            <person name="Wiley G.B."/>
            <person name="Macmil S.L."/>
            <person name="Roe B.A."/>
            <person name="Zeller R.W."/>
            <person name="Hastings K.E."/>
            <person name="Lemaire P."/>
            <person name="Lindquist E."/>
            <person name="Endo T."/>
            <person name="Hotta K."/>
            <person name="Inaba K."/>
        </authorList>
    </citation>
    <scope>NUCLEOTIDE SEQUENCE [LARGE SCALE GENOMIC DNA]</scope>
    <source>
        <strain evidence="12">wild type</strain>
    </source>
</reference>
<dbReference type="InterPro" id="IPR015615">
    <property type="entry name" value="TGF-beta-rel"/>
</dbReference>
<comment type="subcellular location">
    <subcellularLocation>
        <location evidence="1">Secreted</location>
    </subcellularLocation>
</comment>
<evidence type="ECO:0000256" key="3">
    <source>
        <dbReference type="ARBA" id="ARBA00022525"/>
    </source>
</evidence>
<name>F6V1Z8_CIOIN</name>
<feature type="chain" id="PRO_5003348525" description="TGF-beta family profile domain-containing protein" evidence="10">
    <location>
        <begin position="21"/>
        <end position="492"/>
    </location>
</feature>
<dbReference type="InterPro" id="IPR017948">
    <property type="entry name" value="TGFb_CS"/>
</dbReference>
<evidence type="ECO:0000313" key="12">
    <source>
        <dbReference type="Ensembl" id="ENSCINP00000024911.2"/>
    </source>
</evidence>
<evidence type="ECO:0000256" key="8">
    <source>
        <dbReference type="RuleBase" id="RU000354"/>
    </source>
</evidence>
<evidence type="ECO:0000256" key="9">
    <source>
        <dbReference type="SAM" id="MobiDB-lite"/>
    </source>
</evidence>
<evidence type="ECO:0000256" key="7">
    <source>
        <dbReference type="ARBA" id="ARBA00023180"/>
    </source>
</evidence>
<dbReference type="HOGENOM" id="CLU_042802_0_0_1"/>
<proteinExistence type="inferred from homology"/>
<evidence type="ECO:0000256" key="5">
    <source>
        <dbReference type="ARBA" id="ARBA00023030"/>
    </source>
</evidence>
<dbReference type="GeneTree" id="ENSGT00940000167023"/>
<dbReference type="OMA" id="RCAGECP"/>
<reference evidence="12" key="4">
    <citation type="submission" date="2025-09" db="UniProtKB">
        <authorList>
            <consortium name="Ensembl"/>
        </authorList>
    </citation>
    <scope>IDENTIFICATION</scope>
</reference>
<dbReference type="GO" id="GO:0007178">
    <property type="term" value="P:cell surface receptor protein serine/threonine kinase signaling pathway"/>
    <property type="evidence" value="ECO:0000318"/>
    <property type="project" value="GO_Central"/>
</dbReference>
<dbReference type="GO" id="GO:0005125">
    <property type="term" value="F:cytokine activity"/>
    <property type="evidence" value="ECO:0000318"/>
    <property type="project" value="GO_Central"/>
</dbReference>
<feature type="domain" description="TGF-beta family profile" evidence="11">
    <location>
        <begin position="378"/>
        <end position="492"/>
    </location>
</feature>
<dbReference type="CDD" id="cd19387">
    <property type="entry name" value="TGF_beta_univin"/>
    <property type="match status" value="1"/>
</dbReference>
<evidence type="ECO:0000256" key="4">
    <source>
        <dbReference type="ARBA" id="ARBA00022729"/>
    </source>
</evidence>
<dbReference type="InterPro" id="IPR001839">
    <property type="entry name" value="TGF-b_C"/>
</dbReference>
<evidence type="ECO:0000256" key="2">
    <source>
        <dbReference type="ARBA" id="ARBA00006656"/>
    </source>
</evidence>
<keyword evidence="6" id="KW-1015">Disulfide bond</keyword>
<organism evidence="12 13">
    <name type="scientific">Ciona intestinalis</name>
    <name type="common">Transparent sea squirt</name>
    <name type="synonym">Ascidia intestinalis</name>
    <dbReference type="NCBI Taxonomy" id="7719"/>
    <lineage>
        <taxon>Eukaryota</taxon>
        <taxon>Metazoa</taxon>
        <taxon>Chordata</taxon>
        <taxon>Tunicata</taxon>
        <taxon>Ascidiacea</taxon>
        <taxon>Phlebobranchia</taxon>
        <taxon>Cionidae</taxon>
        <taxon>Ciona</taxon>
    </lineage>
</organism>
<dbReference type="SUPFAM" id="SSF57501">
    <property type="entry name" value="Cystine-knot cytokines"/>
    <property type="match status" value="1"/>
</dbReference>
<dbReference type="Gene3D" id="2.10.90.10">
    <property type="entry name" value="Cystine-knot cytokines"/>
    <property type="match status" value="1"/>
</dbReference>
<dbReference type="InParanoid" id="F6V1Z8"/>
<reference evidence="13" key="1">
    <citation type="journal article" date="2002" name="Science">
        <title>The draft genome of Ciona intestinalis: insights into chordate and vertebrate origins.</title>
        <authorList>
            <person name="Dehal P."/>
            <person name="Satou Y."/>
            <person name="Campbell R.K."/>
            <person name="Chapman J."/>
            <person name="Degnan B."/>
            <person name="De Tomaso A."/>
            <person name="Davidson B."/>
            <person name="Di Gregorio A."/>
            <person name="Gelpke M."/>
            <person name="Goodstein D.M."/>
            <person name="Harafuji N."/>
            <person name="Hastings K.E."/>
            <person name="Ho I."/>
            <person name="Hotta K."/>
            <person name="Huang W."/>
            <person name="Kawashima T."/>
            <person name="Lemaire P."/>
            <person name="Martinez D."/>
            <person name="Meinertzhagen I.A."/>
            <person name="Necula S."/>
            <person name="Nonaka M."/>
            <person name="Putnam N."/>
            <person name="Rash S."/>
            <person name="Saiga H."/>
            <person name="Satake M."/>
            <person name="Terry A."/>
            <person name="Yamada L."/>
            <person name="Wang H.G."/>
            <person name="Awazu S."/>
            <person name="Azumi K."/>
            <person name="Boore J."/>
            <person name="Branno M."/>
            <person name="Chin-Bow S."/>
            <person name="DeSantis R."/>
            <person name="Doyle S."/>
            <person name="Francino P."/>
            <person name="Keys D.N."/>
            <person name="Haga S."/>
            <person name="Hayashi H."/>
            <person name="Hino K."/>
            <person name="Imai K.S."/>
            <person name="Inaba K."/>
            <person name="Kano S."/>
            <person name="Kobayashi K."/>
            <person name="Kobayashi M."/>
            <person name="Lee B.I."/>
            <person name="Makabe K.W."/>
            <person name="Manohar C."/>
            <person name="Matassi G."/>
            <person name="Medina M."/>
            <person name="Mochizuki Y."/>
            <person name="Mount S."/>
            <person name="Morishita T."/>
            <person name="Miura S."/>
            <person name="Nakayama A."/>
            <person name="Nishizaka S."/>
            <person name="Nomoto H."/>
            <person name="Ohta F."/>
            <person name="Oishi K."/>
            <person name="Rigoutsos I."/>
            <person name="Sano M."/>
            <person name="Sasaki A."/>
            <person name="Sasakura Y."/>
            <person name="Shoguchi E."/>
            <person name="Shin-i T."/>
            <person name="Spagnuolo A."/>
            <person name="Stainier D."/>
            <person name="Suzuki M.M."/>
            <person name="Tassy O."/>
            <person name="Takatori N."/>
            <person name="Tokuoka M."/>
            <person name="Yagi K."/>
            <person name="Yoshizaki F."/>
            <person name="Wada S."/>
            <person name="Zhang C."/>
            <person name="Hyatt P.D."/>
            <person name="Larimer F."/>
            <person name="Detter C."/>
            <person name="Doggett N."/>
            <person name="Glavina T."/>
            <person name="Hawkins T."/>
            <person name="Richardson P."/>
            <person name="Lucas S."/>
            <person name="Kohara Y."/>
            <person name="Levine M."/>
            <person name="Satoh N."/>
            <person name="Rokhsar D.S."/>
        </authorList>
    </citation>
    <scope>NUCLEOTIDE SEQUENCE [LARGE SCALE GENOMIC DNA]</scope>
</reference>
<dbReference type="SMART" id="SM00204">
    <property type="entry name" value="TGFB"/>
    <property type="match status" value="1"/>
</dbReference>
<reference evidence="12" key="3">
    <citation type="submission" date="2025-08" db="UniProtKB">
        <authorList>
            <consortium name="Ensembl"/>
        </authorList>
    </citation>
    <scope>IDENTIFICATION</scope>
</reference>
<dbReference type="Proteomes" id="UP000008144">
    <property type="component" value="Chromosome 4"/>
</dbReference>
<comment type="similarity">
    <text evidence="2 8">Belongs to the TGF-beta family.</text>
</comment>
<keyword evidence="13" id="KW-1185">Reference proteome</keyword>
<dbReference type="InterPro" id="IPR029034">
    <property type="entry name" value="Cystine-knot_cytokine"/>
</dbReference>
<evidence type="ECO:0000256" key="6">
    <source>
        <dbReference type="ARBA" id="ARBA00023157"/>
    </source>
</evidence>
<evidence type="ECO:0000256" key="10">
    <source>
        <dbReference type="SAM" id="SignalP"/>
    </source>
</evidence>
<dbReference type="PROSITE" id="PS00250">
    <property type="entry name" value="TGF_BETA_1"/>
    <property type="match status" value="1"/>
</dbReference>
<dbReference type="FunFam" id="2.10.90.10:FF:000001">
    <property type="entry name" value="Bone morphogenetic protein 4"/>
    <property type="match status" value="1"/>
</dbReference>
<dbReference type="PROSITE" id="PS51362">
    <property type="entry name" value="TGF_BETA_2"/>
    <property type="match status" value="1"/>
</dbReference>
<protein>
    <recommendedName>
        <fullName evidence="11">TGF-beta family profile domain-containing protein</fullName>
    </recommendedName>
</protein>
<dbReference type="Pfam" id="PF00019">
    <property type="entry name" value="TGF_beta"/>
    <property type="match status" value="1"/>
</dbReference>
<feature type="compositionally biased region" description="Basic and acidic residues" evidence="9">
    <location>
        <begin position="362"/>
        <end position="372"/>
    </location>
</feature>
<evidence type="ECO:0000313" key="13">
    <source>
        <dbReference type="Proteomes" id="UP000008144"/>
    </source>
</evidence>
<keyword evidence="7" id="KW-0325">Glycoprotein</keyword>
<dbReference type="GO" id="GO:0008083">
    <property type="term" value="F:growth factor activity"/>
    <property type="evidence" value="ECO:0007669"/>
    <property type="project" value="UniProtKB-KW"/>
</dbReference>
<dbReference type="PANTHER" id="PTHR11848">
    <property type="entry name" value="TGF-BETA FAMILY"/>
    <property type="match status" value="1"/>
</dbReference>
<dbReference type="GO" id="GO:0005615">
    <property type="term" value="C:extracellular space"/>
    <property type="evidence" value="ECO:0000318"/>
    <property type="project" value="GO_Central"/>
</dbReference>